<dbReference type="WBParaSite" id="Minc3s07488g41191">
    <property type="protein sequence ID" value="Minc3s07488g41191"/>
    <property type="gene ID" value="Minc3s07488g41191"/>
</dbReference>
<evidence type="ECO:0000313" key="2">
    <source>
        <dbReference type="Proteomes" id="UP000887563"/>
    </source>
</evidence>
<dbReference type="Proteomes" id="UP000887563">
    <property type="component" value="Unplaced"/>
</dbReference>
<feature type="region of interest" description="Disordered" evidence="1">
    <location>
        <begin position="49"/>
        <end position="87"/>
    </location>
</feature>
<protein>
    <submittedName>
        <fullName evidence="3">Candidate secreted effector</fullName>
    </submittedName>
</protein>
<feature type="compositionally biased region" description="Basic and acidic residues" evidence="1">
    <location>
        <begin position="74"/>
        <end position="87"/>
    </location>
</feature>
<evidence type="ECO:0000313" key="3">
    <source>
        <dbReference type="WBParaSite" id="Minc3s07488g41191"/>
    </source>
</evidence>
<evidence type="ECO:0000256" key="1">
    <source>
        <dbReference type="SAM" id="MobiDB-lite"/>
    </source>
</evidence>
<reference evidence="3" key="1">
    <citation type="submission" date="2022-11" db="UniProtKB">
        <authorList>
            <consortium name="WormBaseParasite"/>
        </authorList>
    </citation>
    <scope>IDENTIFICATION</scope>
</reference>
<sequence length="117" mass="13910">MPSKHLIGRNIKNNIVNNVKQEEIEEKYFLTTEKFNEQLQNDKINIINIQSNPQNSSEPEQNNKTKNQENFTKNNEEEKLNTRKHVEENEDIQPIIARNNESLEKIQEFEKVKISFN</sequence>
<organism evidence="2 3">
    <name type="scientific">Meloidogyne incognita</name>
    <name type="common">Southern root-knot nematode worm</name>
    <name type="synonym">Oxyuris incognita</name>
    <dbReference type="NCBI Taxonomy" id="6306"/>
    <lineage>
        <taxon>Eukaryota</taxon>
        <taxon>Metazoa</taxon>
        <taxon>Ecdysozoa</taxon>
        <taxon>Nematoda</taxon>
        <taxon>Chromadorea</taxon>
        <taxon>Rhabditida</taxon>
        <taxon>Tylenchina</taxon>
        <taxon>Tylenchomorpha</taxon>
        <taxon>Tylenchoidea</taxon>
        <taxon>Meloidogynidae</taxon>
        <taxon>Meloidogyninae</taxon>
        <taxon>Meloidogyne</taxon>
        <taxon>Meloidogyne incognita group</taxon>
    </lineage>
</organism>
<accession>A0A914NT83</accession>
<proteinExistence type="predicted"/>
<name>A0A914NT83_MELIC</name>
<dbReference type="AlphaFoldDB" id="A0A914NT83"/>
<keyword evidence="2" id="KW-1185">Reference proteome</keyword>